<dbReference type="NCBIfam" id="TIGR01133">
    <property type="entry name" value="murG"/>
    <property type="match status" value="1"/>
</dbReference>
<dbReference type="PANTHER" id="PTHR21015">
    <property type="entry name" value="UDP-N-ACETYLGLUCOSAMINE--N-ACETYLMURAMYL-(PENTAPEPTIDE) PYROPHOSPHORYL-UNDECAPRENOL N-ACETYLGLUCOSAMINE TRANSFERASE 1"/>
    <property type="match status" value="1"/>
</dbReference>
<keyword evidence="14" id="KW-1185">Reference proteome</keyword>
<comment type="catalytic activity">
    <reaction evidence="10">
        <text>di-trans,octa-cis-undecaprenyl diphospho-N-acetyl-alpha-D-muramoyl-L-alanyl-D-glutamyl-meso-2,6-diaminopimeloyl-D-alanyl-D-alanine + UDP-N-acetyl-alpha-D-glucosamine = di-trans,octa-cis-undecaprenyl diphospho-[N-acetyl-alpha-D-glucosaminyl-(1-&gt;4)]-N-acetyl-alpha-D-muramoyl-L-alanyl-D-glutamyl-meso-2,6-diaminopimeloyl-D-alanyl-D-alanine + UDP + H(+)</text>
        <dbReference type="Rhea" id="RHEA:31227"/>
        <dbReference type="ChEBI" id="CHEBI:15378"/>
        <dbReference type="ChEBI" id="CHEBI:57705"/>
        <dbReference type="ChEBI" id="CHEBI:58223"/>
        <dbReference type="ChEBI" id="CHEBI:61387"/>
        <dbReference type="ChEBI" id="CHEBI:61388"/>
        <dbReference type="EC" id="2.4.1.227"/>
    </reaction>
</comment>
<dbReference type="Pfam" id="PF03033">
    <property type="entry name" value="Glyco_transf_28"/>
    <property type="match status" value="1"/>
</dbReference>
<accession>A0A1T4W6P0</accession>
<feature type="binding site" evidence="10">
    <location>
        <position position="190"/>
    </location>
    <ligand>
        <name>UDP-N-acetyl-alpha-D-glucosamine</name>
        <dbReference type="ChEBI" id="CHEBI:57705"/>
    </ligand>
</feature>
<keyword evidence="9 10" id="KW-0961">Cell wall biogenesis/degradation</keyword>
<reference evidence="13 14" key="1">
    <citation type="submission" date="2017-02" db="EMBL/GenBank/DDBJ databases">
        <authorList>
            <person name="Peterson S.W."/>
        </authorList>
    </citation>
    <scope>NUCLEOTIDE SEQUENCE [LARGE SCALE GENOMIC DNA]</scope>
    <source>
        <strain evidence="13 14">DSM 16080</strain>
    </source>
</reference>
<dbReference type="EC" id="2.4.1.227" evidence="10"/>
<evidence type="ECO:0000259" key="11">
    <source>
        <dbReference type="Pfam" id="PF03033"/>
    </source>
</evidence>
<dbReference type="InterPro" id="IPR004276">
    <property type="entry name" value="GlycoTrans_28_N"/>
</dbReference>
<keyword evidence="3 10" id="KW-0328">Glycosyltransferase</keyword>
<keyword evidence="7 10" id="KW-0472">Membrane</keyword>
<organism evidence="13 14">
    <name type="scientific">Paucidesulfovibrio gracilis DSM 16080</name>
    <dbReference type="NCBI Taxonomy" id="1121449"/>
    <lineage>
        <taxon>Bacteria</taxon>
        <taxon>Pseudomonadati</taxon>
        <taxon>Thermodesulfobacteriota</taxon>
        <taxon>Desulfovibrionia</taxon>
        <taxon>Desulfovibrionales</taxon>
        <taxon>Desulfovibrionaceae</taxon>
        <taxon>Paucidesulfovibrio</taxon>
    </lineage>
</organism>
<dbReference type="GO" id="GO:0005886">
    <property type="term" value="C:plasma membrane"/>
    <property type="evidence" value="ECO:0007669"/>
    <property type="project" value="UniProtKB-SubCell"/>
</dbReference>
<evidence type="ECO:0000313" key="14">
    <source>
        <dbReference type="Proteomes" id="UP000190027"/>
    </source>
</evidence>
<dbReference type="GO" id="GO:0008360">
    <property type="term" value="P:regulation of cell shape"/>
    <property type="evidence" value="ECO:0007669"/>
    <property type="project" value="UniProtKB-KW"/>
</dbReference>
<evidence type="ECO:0000256" key="5">
    <source>
        <dbReference type="ARBA" id="ARBA00022960"/>
    </source>
</evidence>
<comment type="caution">
    <text evidence="10">Lacks conserved residue(s) required for the propagation of feature annotation.</text>
</comment>
<dbReference type="RefSeq" id="WP_078715936.1">
    <property type="nucleotide sequence ID" value="NZ_FUYC01000001.1"/>
</dbReference>
<keyword evidence="6 10" id="KW-0573">Peptidoglycan synthesis</keyword>
<evidence type="ECO:0000256" key="3">
    <source>
        <dbReference type="ARBA" id="ARBA00022676"/>
    </source>
</evidence>
<dbReference type="Pfam" id="PF04101">
    <property type="entry name" value="Glyco_tran_28_C"/>
    <property type="match status" value="1"/>
</dbReference>
<comment type="similarity">
    <text evidence="10">Belongs to the glycosyltransferase 28 family. MurG subfamily.</text>
</comment>
<feature type="binding site" evidence="10">
    <location>
        <begin position="14"/>
        <end position="16"/>
    </location>
    <ligand>
        <name>UDP-N-acetyl-alpha-D-glucosamine</name>
        <dbReference type="ChEBI" id="CHEBI:57705"/>
    </ligand>
</feature>
<evidence type="ECO:0000313" key="13">
    <source>
        <dbReference type="EMBL" id="SKA72381.1"/>
    </source>
</evidence>
<dbReference type="InterPro" id="IPR006009">
    <property type="entry name" value="GlcNAc_MurG"/>
</dbReference>
<protein>
    <recommendedName>
        <fullName evidence="10">UDP-N-acetylglucosamine--N-acetylmuramyl-(pentapeptide) pyrophosphoryl-undecaprenol N-acetylglucosamine transferase</fullName>
        <ecNumber evidence="10">2.4.1.227</ecNumber>
    </recommendedName>
    <alternativeName>
        <fullName evidence="10">Undecaprenyl-PP-MurNAc-pentapeptide-UDPGlcNAc GlcNAc transferase</fullName>
    </alternativeName>
</protein>
<dbReference type="GO" id="GO:0071555">
    <property type="term" value="P:cell wall organization"/>
    <property type="evidence" value="ECO:0007669"/>
    <property type="project" value="UniProtKB-KW"/>
</dbReference>
<name>A0A1T4W6P0_9BACT</name>
<sequence length="368" mass="38925">MSGLRHLVVTTGGTGGHIFPALAVAAEFKARDAARQVTFIGASGPEGELARKAELDFVALPARGVLGTGLRKLATPVWLAKGLLKALWTLRRLRPDAVLGFGGYAGFCPVPAAWLCGIPCAIHEQNSVPGAANRTLRHFVRTIFLSFEETVSWFPAKKTVLTGNPVRADIAQAGRTPRPGTRSLLVLGGSQGARALNDAVIEALPELRKAAITVRHQAGASDVDRVRRECTDAGFDPDGPQIRVSGFIDDMAQAYAEADLIFCRSGASTVFEAAAAGRPCIFVPYPHATHNHQALNARAMEQAGAARVIPQDGLGGGSLAGMVVGLLNNQEKLDRMAEAAKDFAKPDAAARIVDHLEEQAAKHKGRNA</sequence>
<evidence type="ECO:0000259" key="12">
    <source>
        <dbReference type="Pfam" id="PF04101"/>
    </source>
</evidence>
<dbReference type="InterPro" id="IPR007235">
    <property type="entry name" value="Glyco_trans_28_C"/>
</dbReference>
<dbReference type="GO" id="GO:0051301">
    <property type="term" value="P:cell division"/>
    <property type="evidence" value="ECO:0007669"/>
    <property type="project" value="UniProtKB-KW"/>
</dbReference>
<feature type="binding site" evidence="10">
    <location>
        <position position="293"/>
    </location>
    <ligand>
        <name>UDP-N-acetyl-alpha-D-glucosamine</name>
        <dbReference type="ChEBI" id="CHEBI:57705"/>
    </ligand>
</feature>
<dbReference type="Proteomes" id="UP000190027">
    <property type="component" value="Unassembled WGS sequence"/>
</dbReference>
<dbReference type="GO" id="GO:0009252">
    <property type="term" value="P:peptidoglycan biosynthetic process"/>
    <property type="evidence" value="ECO:0007669"/>
    <property type="project" value="UniProtKB-UniRule"/>
</dbReference>
<dbReference type="UniPathway" id="UPA00219"/>
<keyword evidence="4 10" id="KW-0808">Transferase</keyword>
<comment type="subcellular location">
    <subcellularLocation>
        <location evidence="10">Cell membrane</location>
        <topology evidence="10">Peripheral membrane protein</topology>
        <orientation evidence="10">Cytoplasmic side</orientation>
    </subcellularLocation>
</comment>
<keyword evidence="2 10" id="KW-0132">Cell division</keyword>
<feature type="domain" description="Glycosyltransferase family 28 N-terminal" evidence="11">
    <location>
        <begin position="8"/>
        <end position="144"/>
    </location>
</feature>
<evidence type="ECO:0000256" key="10">
    <source>
        <dbReference type="HAMAP-Rule" id="MF_00033"/>
    </source>
</evidence>
<dbReference type="PANTHER" id="PTHR21015:SF22">
    <property type="entry name" value="GLYCOSYLTRANSFERASE"/>
    <property type="match status" value="1"/>
</dbReference>
<evidence type="ECO:0000256" key="1">
    <source>
        <dbReference type="ARBA" id="ARBA00022475"/>
    </source>
</evidence>
<dbReference type="SUPFAM" id="SSF53756">
    <property type="entry name" value="UDP-Glycosyltransferase/glycogen phosphorylase"/>
    <property type="match status" value="1"/>
</dbReference>
<dbReference type="GO" id="GO:0050511">
    <property type="term" value="F:undecaprenyldiphospho-muramoylpentapeptide beta-N-acetylglucosaminyltransferase activity"/>
    <property type="evidence" value="ECO:0007669"/>
    <property type="project" value="UniProtKB-UniRule"/>
</dbReference>
<dbReference type="CDD" id="cd03785">
    <property type="entry name" value="GT28_MurG"/>
    <property type="match status" value="1"/>
</dbReference>
<proteinExistence type="inferred from homology"/>
<dbReference type="GO" id="GO:0005975">
    <property type="term" value="P:carbohydrate metabolic process"/>
    <property type="evidence" value="ECO:0007669"/>
    <property type="project" value="InterPro"/>
</dbReference>
<dbReference type="HAMAP" id="MF_00033">
    <property type="entry name" value="MurG"/>
    <property type="match status" value="1"/>
</dbReference>
<keyword evidence="5 10" id="KW-0133">Cell shape</keyword>
<evidence type="ECO:0000256" key="4">
    <source>
        <dbReference type="ARBA" id="ARBA00022679"/>
    </source>
</evidence>
<evidence type="ECO:0000256" key="7">
    <source>
        <dbReference type="ARBA" id="ARBA00023136"/>
    </source>
</evidence>
<comment type="pathway">
    <text evidence="10">Cell wall biogenesis; peptidoglycan biosynthesis.</text>
</comment>
<dbReference type="OrthoDB" id="9808936at2"/>
<comment type="function">
    <text evidence="10">Cell wall formation. Catalyzes the transfer of a GlcNAc subunit on undecaprenyl-pyrophosphoryl-MurNAc-pentapeptide (lipid intermediate I) to form undecaprenyl-pyrophosphoryl-MurNAc-(pentapeptide)GlcNAc (lipid intermediate II).</text>
</comment>
<keyword evidence="1 10" id="KW-1003">Cell membrane</keyword>
<evidence type="ECO:0000256" key="8">
    <source>
        <dbReference type="ARBA" id="ARBA00023306"/>
    </source>
</evidence>
<evidence type="ECO:0000256" key="2">
    <source>
        <dbReference type="ARBA" id="ARBA00022618"/>
    </source>
</evidence>
<feature type="binding site" evidence="10">
    <location>
        <position position="126"/>
    </location>
    <ligand>
        <name>UDP-N-acetyl-alpha-D-glucosamine</name>
        <dbReference type="ChEBI" id="CHEBI:57705"/>
    </ligand>
</feature>
<feature type="domain" description="Glycosyl transferase family 28 C-terminal" evidence="12">
    <location>
        <begin position="184"/>
        <end position="351"/>
    </location>
</feature>
<dbReference type="AlphaFoldDB" id="A0A1T4W6P0"/>
<feature type="binding site" evidence="10">
    <location>
        <position position="248"/>
    </location>
    <ligand>
        <name>UDP-N-acetyl-alpha-D-glucosamine</name>
        <dbReference type="ChEBI" id="CHEBI:57705"/>
    </ligand>
</feature>
<gene>
    <name evidence="10" type="primary">murG</name>
    <name evidence="13" type="ORF">SAMN02745704_00366</name>
</gene>
<evidence type="ECO:0000256" key="6">
    <source>
        <dbReference type="ARBA" id="ARBA00022984"/>
    </source>
</evidence>
<dbReference type="STRING" id="1121449.SAMN02745704_00366"/>
<dbReference type="Gene3D" id="3.40.50.2000">
    <property type="entry name" value="Glycogen Phosphorylase B"/>
    <property type="match status" value="2"/>
</dbReference>
<feature type="binding site" evidence="10">
    <location>
        <position position="167"/>
    </location>
    <ligand>
        <name>UDP-N-acetyl-alpha-D-glucosamine</name>
        <dbReference type="ChEBI" id="CHEBI:57705"/>
    </ligand>
</feature>
<keyword evidence="8 10" id="KW-0131">Cell cycle</keyword>
<evidence type="ECO:0000256" key="9">
    <source>
        <dbReference type="ARBA" id="ARBA00023316"/>
    </source>
</evidence>
<dbReference type="EMBL" id="FUYC01000001">
    <property type="protein sequence ID" value="SKA72381.1"/>
    <property type="molecule type" value="Genomic_DNA"/>
</dbReference>
<dbReference type="GO" id="GO:0051991">
    <property type="term" value="F:UDP-N-acetyl-D-glucosamine:N-acetylmuramoyl-L-alanyl-D-glutamyl-meso-2,6-diaminopimelyl-D-alanyl-D-alanine-diphosphoundecaprenol 4-beta-N-acetylglucosaminlytransferase activity"/>
    <property type="evidence" value="ECO:0007669"/>
    <property type="project" value="RHEA"/>
</dbReference>